<dbReference type="PANTHER" id="PTHR11432">
    <property type="entry name" value="NADH DEHYDROGENASE SUBUNIT 1"/>
    <property type="match status" value="1"/>
</dbReference>
<dbReference type="Proteomes" id="UP000317650">
    <property type="component" value="Chromosome 6"/>
</dbReference>
<dbReference type="AlphaFoldDB" id="A0A4V4H439"/>
<comment type="similarity">
    <text evidence="2 6">Belongs to the complex I subunit 1 family.</text>
</comment>
<evidence type="ECO:0000256" key="1">
    <source>
        <dbReference type="ARBA" id="ARBA00004141"/>
    </source>
</evidence>
<name>A0A4V4H439_MUSBA</name>
<dbReference type="PANTHER" id="PTHR11432:SF3">
    <property type="entry name" value="NADH-UBIQUINONE OXIDOREDUCTASE CHAIN 1"/>
    <property type="match status" value="1"/>
</dbReference>
<evidence type="ECO:0000256" key="5">
    <source>
        <dbReference type="ARBA" id="ARBA00023136"/>
    </source>
</evidence>
<comment type="caution">
    <text evidence="7">The sequence shown here is derived from an EMBL/GenBank/DDBJ whole genome shotgun (WGS) entry which is preliminary data.</text>
</comment>
<evidence type="ECO:0000256" key="6">
    <source>
        <dbReference type="RuleBase" id="RU000471"/>
    </source>
</evidence>
<comment type="subcellular location">
    <subcellularLocation>
        <location evidence="6">Cell membrane</location>
        <topology evidence="6">Multi-pass membrane protein</topology>
    </subcellularLocation>
    <subcellularLocation>
        <location evidence="1">Membrane</location>
        <topology evidence="1">Multi-pass membrane protein</topology>
    </subcellularLocation>
</comment>
<keyword evidence="6" id="KW-0520">NAD</keyword>
<dbReference type="InterPro" id="IPR018086">
    <property type="entry name" value="NADH_UbQ_OxRdtase_su1_CS"/>
</dbReference>
<organism evidence="7 8">
    <name type="scientific">Musa balbisiana</name>
    <name type="common">Banana</name>
    <dbReference type="NCBI Taxonomy" id="52838"/>
    <lineage>
        <taxon>Eukaryota</taxon>
        <taxon>Viridiplantae</taxon>
        <taxon>Streptophyta</taxon>
        <taxon>Embryophyta</taxon>
        <taxon>Tracheophyta</taxon>
        <taxon>Spermatophyta</taxon>
        <taxon>Magnoliopsida</taxon>
        <taxon>Liliopsida</taxon>
        <taxon>Zingiberales</taxon>
        <taxon>Musaceae</taxon>
        <taxon>Musa</taxon>
    </lineage>
</organism>
<dbReference type="GO" id="GO:0005886">
    <property type="term" value="C:plasma membrane"/>
    <property type="evidence" value="ECO:0007669"/>
    <property type="project" value="UniProtKB-SubCell"/>
</dbReference>
<accession>A0A4V4H439</accession>
<dbReference type="Pfam" id="PF00146">
    <property type="entry name" value="NADHdh"/>
    <property type="match status" value="1"/>
</dbReference>
<evidence type="ECO:0000256" key="4">
    <source>
        <dbReference type="ARBA" id="ARBA00022989"/>
    </source>
</evidence>
<dbReference type="PROSITE" id="PS00668">
    <property type="entry name" value="COMPLEX1_ND1_2"/>
    <property type="match status" value="1"/>
</dbReference>
<keyword evidence="8" id="KW-1185">Reference proteome</keyword>
<dbReference type="GO" id="GO:0009060">
    <property type="term" value="P:aerobic respiration"/>
    <property type="evidence" value="ECO:0007669"/>
    <property type="project" value="TreeGrafter"/>
</dbReference>
<dbReference type="InterPro" id="IPR001694">
    <property type="entry name" value="NADH_UbQ_OxRdtase_su1/FPO"/>
</dbReference>
<keyword evidence="3 6" id="KW-0812">Transmembrane</keyword>
<keyword evidence="4" id="KW-1133">Transmembrane helix</keyword>
<keyword evidence="5" id="KW-0472">Membrane</keyword>
<evidence type="ECO:0000313" key="8">
    <source>
        <dbReference type="Proteomes" id="UP000317650"/>
    </source>
</evidence>
<dbReference type="GO" id="GO:0003954">
    <property type="term" value="F:NADH dehydrogenase activity"/>
    <property type="evidence" value="ECO:0007669"/>
    <property type="project" value="TreeGrafter"/>
</dbReference>
<sequence length="109" mass="11854">MSASRRKASFRFGSYIGSSLDKFAGAQGSWYYPGAKNPGETNRAPFDLPEAEAESVAGYNVEYARDAILSSSLLVEANVPGTHSDFNKGWVFTNFQIPDFGIPKKNGHS</sequence>
<evidence type="ECO:0000256" key="3">
    <source>
        <dbReference type="ARBA" id="ARBA00022692"/>
    </source>
</evidence>
<reference evidence="7 8" key="1">
    <citation type="journal article" date="2019" name="Nat. Plants">
        <title>Genome sequencing of Musa balbisiana reveals subgenome evolution and function divergence in polyploid bananas.</title>
        <authorList>
            <person name="Yao X."/>
        </authorList>
    </citation>
    <scope>NUCLEOTIDE SEQUENCE [LARGE SCALE GENOMIC DNA]</scope>
    <source>
        <strain evidence="8">cv. DH-PKW</strain>
        <tissue evidence="7">Leaves</tissue>
    </source>
</reference>
<proteinExistence type="inferred from homology"/>
<evidence type="ECO:0000313" key="7">
    <source>
        <dbReference type="EMBL" id="THU50676.1"/>
    </source>
</evidence>
<evidence type="ECO:0000256" key="2">
    <source>
        <dbReference type="ARBA" id="ARBA00010535"/>
    </source>
</evidence>
<gene>
    <name evidence="7" type="ORF">C4D60_Mb06t22810</name>
</gene>
<dbReference type="EMBL" id="PYDT01000009">
    <property type="protein sequence ID" value="THU50676.1"/>
    <property type="molecule type" value="Genomic_DNA"/>
</dbReference>
<protein>
    <submittedName>
        <fullName evidence="7">Uncharacterized protein</fullName>
    </submittedName>
</protein>
<dbReference type="STRING" id="52838.A0A4V4H439"/>